<evidence type="ECO:0000256" key="1">
    <source>
        <dbReference type="SAM" id="MobiDB-lite"/>
    </source>
</evidence>
<evidence type="ECO:0000259" key="3">
    <source>
        <dbReference type="Pfam" id="PF07619"/>
    </source>
</evidence>
<feature type="domain" description="DUF1583" evidence="4">
    <location>
        <begin position="637"/>
        <end position="868"/>
    </location>
</feature>
<dbReference type="InterPro" id="IPR046518">
    <property type="entry name" value="DUF1583_N"/>
</dbReference>
<evidence type="ECO:0008006" key="8">
    <source>
        <dbReference type="Google" id="ProtNLM"/>
    </source>
</evidence>
<dbReference type="Proteomes" id="UP000316213">
    <property type="component" value="Unassembled WGS sequence"/>
</dbReference>
<feature type="chain" id="PRO_5022694170" description="3-keto-disaccharide hydrolase domain-containing protein" evidence="2">
    <location>
        <begin position="27"/>
        <end position="913"/>
    </location>
</feature>
<dbReference type="OrthoDB" id="236068at2"/>
<evidence type="ECO:0000256" key="2">
    <source>
        <dbReference type="SAM" id="SignalP"/>
    </source>
</evidence>
<keyword evidence="2" id="KW-0732">Signal</keyword>
<dbReference type="RefSeq" id="WP_146576919.1">
    <property type="nucleotide sequence ID" value="NZ_SJPM01000002.1"/>
</dbReference>
<evidence type="ECO:0000259" key="4">
    <source>
        <dbReference type="Pfam" id="PF07622"/>
    </source>
</evidence>
<feature type="region of interest" description="Disordered" evidence="1">
    <location>
        <begin position="872"/>
        <end position="906"/>
    </location>
</feature>
<dbReference type="InterPro" id="IPR011475">
    <property type="entry name" value="DUF1583"/>
</dbReference>
<accession>A0A5C6APN1</accession>
<sequence precursor="true">MMAIRFLSIGLLAITVLFSGATSVCGTEPTSGLVELPTASDHAAMNAIFGDSVLAQNSRQIIVQARNQTPEERYSFLSRWVLPGRGHDFRIDGTIDRSLSDHDDMADPFASLVDYPESTWLLCPARELVQLADQMGRLGELRVQVSGLSAISQNGSLGRSTLLTLIDIAELQRDRVAEQLAERFTPVRDEHDPHAVPQWWSDLIVLWSAMENPATGDLVIEDFFGAFNINAHKTDPRLDVISDYLGLLFRIRSHSPQLNHSRHAAGTAAFDTFSSIDARTHARGNPLPRYYFDEQGAVKLSGHESDYLAFRIPLQGSFETVSEFATHTGAFSDLMVAGIAVRPTENLRQVSARSLANISRQQSIDPPFQPTGSLSRVRAISNDAGTTHSFNGRECYLDSHARSSAPWVAVRSWRRAQSKISELMIAGSPTIPNEINLIEDASLRGWASYYDSESNEGHGSWKARTDDSGQWMLTSERTFEPRGCFAENLLYYVRPLVWDATVSYEFEYREGTAAVHPCIGRSVFLIRSDGVALHRLTDGRFESSDLRSDNAEPLSPPSPEQVVRTVLKEGWNQAELRITSDRVELWLNDQPVAEQTTEPGESRTFGLFHYQDQTRASVRNVRLAGEWPRELPSLEAQPLASQQVAALDAAAENLDATWTHDFQHGAPQNLFIYDGDASRLTQQPEGVRIERLGNASTLHLNFAGQIEGDFDIVLAFKDLKIGDQEPTWHCGVGLAVTVDNSEHDRIDIVRRRDRLNRHHHIVLARNRVNRFGGVDWVKDTTRIDESVSGRLRLIRQGNSVHGLYADGDSDVFRYLDHATIEGGTIAPGGLRLHTVAGKDMTCEMVWVRLEIRADAIKVEPEPMPQAYRLEPLPDVAESGPSPVPAPVSAPIPASTQTKSLPGRLYDSLRSLFP</sequence>
<evidence type="ECO:0000259" key="5">
    <source>
        <dbReference type="Pfam" id="PF20407"/>
    </source>
</evidence>
<proteinExistence type="predicted"/>
<evidence type="ECO:0000313" key="6">
    <source>
        <dbReference type="EMBL" id="TWU01660.1"/>
    </source>
</evidence>
<dbReference type="Pfam" id="PF20407">
    <property type="entry name" value="DUF1583_N"/>
    <property type="match status" value="1"/>
</dbReference>
<protein>
    <recommendedName>
        <fullName evidence="8">3-keto-disaccharide hydrolase domain-containing protein</fullName>
    </recommendedName>
</protein>
<feature type="domain" description="DUF1583" evidence="5">
    <location>
        <begin position="482"/>
        <end position="630"/>
    </location>
</feature>
<name>A0A5C6APN1_9BACT</name>
<dbReference type="Pfam" id="PF07619">
    <property type="entry name" value="DUF1581"/>
    <property type="match status" value="1"/>
</dbReference>
<dbReference type="AlphaFoldDB" id="A0A5C6APN1"/>
<gene>
    <name evidence="6" type="ORF">Pla100_13950</name>
</gene>
<dbReference type="InterPro" id="IPR022660">
    <property type="entry name" value="DUF1581"/>
</dbReference>
<reference evidence="6 7" key="1">
    <citation type="submission" date="2019-02" db="EMBL/GenBank/DDBJ databases">
        <title>Deep-cultivation of Planctomycetes and their phenomic and genomic characterization uncovers novel biology.</title>
        <authorList>
            <person name="Wiegand S."/>
            <person name="Jogler M."/>
            <person name="Boedeker C."/>
            <person name="Pinto D."/>
            <person name="Vollmers J."/>
            <person name="Rivas-Marin E."/>
            <person name="Kohn T."/>
            <person name="Peeters S.H."/>
            <person name="Heuer A."/>
            <person name="Rast P."/>
            <person name="Oberbeckmann S."/>
            <person name="Bunk B."/>
            <person name="Jeske O."/>
            <person name="Meyerdierks A."/>
            <person name="Storesund J.E."/>
            <person name="Kallscheuer N."/>
            <person name="Luecker S."/>
            <person name="Lage O.M."/>
            <person name="Pohl T."/>
            <person name="Merkel B.J."/>
            <person name="Hornburger P."/>
            <person name="Mueller R.-W."/>
            <person name="Bruemmer F."/>
            <person name="Labrenz M."/>
            <person name="Spormann A.M."/>
            <person name="Op Den Camp H."/>
            <person name="Overmann J."/>
            <person name="Amann R."/>
            <person name="Jetten M.S.M."/>
            <person name="Mascher T."/>
            <person name="Medema M.H."/>
            <person name="Devos D.P."/>
            <person name="Kaster A.-K."/>
            <person name="Ovreas L."/>
            <person name="Rohde M."/>
            <person name="Galperin M.Y."/>
            <person name="Jogler C."/>
        </authorList>
    </citation>
    <scope>NUCLEOTIDE SEQUENCE [LARGE SCALE GENOMIC DNA]</scope>
    <source>
        <strain evidence="6 7">Pla100</strain>
    </source>
</reference>
<evidence type="ECO:0000313" key="7">
    <source>
        <dbReference type="Proteomes" id="UP000316213"/>
    </source>
</evidence>
<feature type="domain" description="DUF1581" evidence="3">
    <location>
        <begin position="378"/>
        <end position="461"/>
    </location>
</feature>
<feature type="signal peptide" evidence="2">
    <location>
        <begin position="1"/>
        <end position="26"/>
    </location>
</feature>
<keyword evidence="7" id="KW-1185">Reference proteome</keyword>
<comment type="caution">
    <text evidence="6">The sequence shown here is derived from an EMBL/GenBank/DDBJ whole genome shotgun (WGS) entry which is preliminary data.</text>
</comment>
<organism evidence="6 7">
    <name type="scientific">Neorhodopirellula pilleata</name>
    <dbReference type="NCBI Taxonomy" id="2714738"/>
    <lineage>
        <taxon>Bacteria</taxon>
        <taxon>Pseudomonadati</taxon>
        <taxon>Planctomycetota</taxon>
        <taxon>Planctomycetia</taxon>
        <taxon>Pirellulales</taxon>
        <taxon>Pirellulaceae</taxon>
        <taxon>Neorhodopirellula</taxon>
    </lineage>
</organism>
<dbReference type="Pfam" id="PF07622">
    <property type="entry name" value="DUF1583"/>
    <property type="match status" value="1"/>
</dbReference>
<dbReference type="EMBL" id="SJPM01000002">
    <property type="protein sequence ID" value="TWU01660.1"/>
    <property type="molecule type" value="Genomic_DNA"/>
</dbReference>